<feature type="domain" description="Peptidase S1" evidence="4">
    <location>
        <begin position="15"/>
        <end position="145"/>
    </location>
</feature>
<evidence type="ECO:0000259" key="4">
    <source>
        <dbReference type="PROSITE" id="PS50240"/>
    </source>
</evidence>
<keyword evidence="1" id="KW-1015">Disulfide bond</keyword>
<organism evidence="5">
    <name type="scientific">Clastoptera arizonana</name>
    <name type="common">Arizona spittle bug</name>
    <dbReference type="NCBI Taxonomy" id="38151"/>
    <lineage>
        <taxon>Eukaryota</taxon>
        <taxon>Metazoa</taxon>
        <taxon>Ecdysozoa</taxon>
        <taxon>Arthropoda</taxon>
        <taxon>Hexapoda</taxon>
        <taxon>Insecta</taxon>
        <taxon>Pterygota</taxon>
        <taxon>Neoptera</taxon>
        <taxon>Paraneoptera</taxon>
        <taxon>Hemiptera</taxon>
        <taxon>Auchenorrhyncha</taxon>
        <taxon>Cercopoidea</taxon>
        <taxon>Clastopteridae</taxon>
        <taxon>Clastoptera</taxon>
    </lineage>
</organism>
<dbReference type="InterPro" id="IPR009003">
    <property type="entry name" value="Peptidase_S1_PA"/>
</dbReference>
<dbReference type="SUPFAM" id="SSF50494">
    <property type="entry name" value="Trypsin-like serine proteases"/>
    <property type="match status" value="1"/>
</dbReference>
<feature type="signal peptide" evidence="3">
    <location>
        <begin position="1"/>
        <end position="21"/>
    </location>
</feature>
<proteinExistence type="predicted"/>
<dbReference type="PANTHER" id="PTHR24252:SF27">
    <property type="entry name" value="TRANSMEMBRANE PROTEASE SERINE 3-LIKE"/>
    <property type="match status" value="1"/>
</dbReference>
<reference evidence="5" key="1">
    <citation type="submission" date="2015-12" db="EMBL/GenBank/DDBJ databases">
        <title>De novo transcriptome assembly of four potential Pierce s Disease insect vectors from Arizona vineyards.</title>
        <authorList>
            <person name="Tassone E.E."/>
        </authorList>
    </citation>
    <scope>NUCLEOTIDE SEQUENCE</scope>
</reference>
<dbReference type="PROSITE" id="PS00134">
    <property type="entry name" value="TRYPSIN_HIS"/>
    <property type="match status" value="1"/>
</dbReference>
<name>A0A1B6BXX0_9HEMI</name>
<dbReference type="EMBL" id="GEDC01031493">
    <property type="protein sequence ID" value="JAS05805.1"/>
    <property type="molecule type" value="Transcribed_RNA"/>
</dbReference>
<dbReference type="InterPro" id="IPR001254">
    <property type="entry name" value="Trypsin_dom"/>
</dbReference>
<evidence type="ECO:0000256" key="1">
    <source>
        <dbReference type="ARBA" id="ARBA00023157"/>
    </source>
</evidence>
<dbReference type="Gene3D" id="2.40.10.10">
    <property type="entry name" value="Trypsin-like serine proteases"/>
    <property type="match status" value="1"/>
</dbReference>
<dbReference type="AlphaFoldDB" id="A0A1B6BXX0"/>
<sequence length="145" mass="16587">MVINLTFSIFILFCILENSNPIEYKGSFAELGEFPYVVLLLVNGMKCTGGLLEPDWIITAAHCLFDFKQNKIYVPEDVNIYAGVIDELNLDVPSKQSSNGLSIHIHPDYDYKGEQVSIYDIALVKIPMDEIDLPQARRRLRFLFR</sequence>
<evidence type="ECO:0000313" key="5">
    <source>
        <dbReference type="EMBL" id="JAS05805.1"/>
    </source>
</evidence>
<dbReference type="PROSITE" id="PS50240">
    <property type="entry name" value="TRYPSIN_DOM"/>
    <property type="match status" value="1"/>
</dbReference>
<dbReference type="GO" id="GO:0006508">
    <property type="term" value="P:proteolysis"/>
    <property type="evidence" value="ECO:0007669"/>
    <property type="project" value="InterPro"/>
</dbReference>
<dbReference type="Pfam" id="PF00089">
    <property type="entry name" value="Trypsin"/>
    <property type="match status" value="1"/>
</dbReference>
<keyword evidence="2" id="KW-0325">Glycoprotein</keyword>
<dbReference type="InterPro" id="IPR018114">
    <property type="entry name" value="TRYPSIN_HIS"/>
</dbReference>
<protein>
    <recommendedName>
        <fullName evidence="4">Peptidase S1 domain-containing protein</fullName>
    </recommendedName>
</protein>
<evidence type="ECO:0000256" key="3">
    <source>
        <dbReference type="SAM" id="SignalP"/>
    </source>
</evidence>
<evidence type="ECO:0000256" key="2">
    <source>
        <dbReference type="ARBA" id="ARBA00023180"/>
    </source>
</evidence>
<gene>
    <name evidence="5" type="ORF">g.32798</name>
</gene>
<keyword evidence="3" id="KW-0732">Signal</keyword>
<dbReference type="PANTHER" id="PTHR24252">
    <property type="entry name" value="ACROSIN-RELATED"/>
    <property type="match status" value="1"/>
</dbReference>
<accession>A0A1B6BXX0</accession>
<dbReference type="InterPro" id="IPR043504">
    <property type="entry name" value="Peptidase_S1_PA_chymotrypsin"/>
</dbReference>
<dbReference type="GO" id="GO:0004252">
    <property type="term" value="F:serine-type endopeptidase activity"/>
    <property type="evidence" value="ECO:0007669"/>
    <property type="project" value="InterPro"/>
</dbReference>
<feature type="chain" id="PRO_5008579944" description="Peptidase S1 domain-containing protein" evidence="3">
    <location>
        <begin position="22"/>
        <end position="145"/>
    </location>
</feature>